<sequence>TLPADARAIGSPVDIDSNAISEVNCDRGKFGATEATLFEAYRQMFTNWSQQFIY</sequence>
<keyword evidence="2" id="KW-1185">Reference proteome</keyword>
<organism evidence="1 2">
    <name type="scientific">Nesidiocoris tenuis</name>
    <dbReference type="NCBI Taxonomy" id="355587"/>
    <lineage>
        <taxon>Eukaryota</taxon>
        <taxon>Metazoa</taxon>
        <taxon>Ecdysozoa</taxon>
        <taxon>Arthropoda</taxon>
        <taxon>Hexapoda</taxon>
        <taxon>Insecta</taxon>
        <taxon>Pterygota</taxon>
        <taxon>Neoptera</taxon>
        <taxon>Paraneoptera</taxon>
        <taxon>Hemiptera</taxon>
        <taxon>Heteroptera</taxon>
        <taxon>Panheteroptera</taxon>
        <taxon>Cimicomorpha</taxon>
        <taxon>Miridae</taxon>
        <taxon>Dicyphina</taxon>
        <taxon>Nesidiocoris</taxon>
    </lineage>
</organism>
<feature type="non-terminal residue" evidence="1">
    <location>
        <position position="1"/>
    </location>
</feature>
<dbReference type="Proteomes" id="UP000479000">
    <property type="component" value="Unassembled WGS sequence"/>
</dbReference>
<proteinExistence type="predicted"/>
<dbReference type="AlphaFoldDB" id="A0A6H5GCU9"/>
<evidence type="ECO:0000313" key="1">
    <source>
        <dbReference type="EMBL" id="CAB0000878.1"/>
    </source>
</evidence>
<name>A0A6H5GCU9_9HEMI</name>
<gene>
    <name evidence="1" type="ORF">NTEN_LOCUS6665</name>
</gene>
<protein>
    <submittedName>
        <fullName evidence="1">Uncharacterized protein</fullName>
    </submittedName>
</protein>
<evidence type="ECO:0000313" key="2">
    <source>
        <dbReference type="Proteomes" id="UP000479000"/>
    </source>
</evidence>
<dbReference type="EMBL" id="CADCXU010010155">
    <property type="protein sequence ID" value="CAB0000878.1"/>
    <property type="molecule type" value="Genomic_DNA"/>
</dbReference>
<reference evidence="1 2" key="1">
    <citation type="submission" date="2020-02" db="EMBL/GenBank/DDBJ databases">
        <authorList>
            <person name="Ferguson B K."/>
        </authorList>
    </citation>
    <scope>NUCLEOTIDE SEQUENCE [LARGE SCALE GENOMIC DNA]</scope>
</reference>
<accession>A0A6H5GCU9</accession>